<evidence type="ECO:0000256" key="6">
    <source>
        <dbReference type="SAM" id="MobiDB-lite"/>
    </source>
</evidence>
<evidence type="ECO:0000313" key="11">
    <source>
        <dbReference type="RefSeq" id="XP_029648814.1"/>
    </source>
</evidence>
<feature type="domain" description="Tudor" evidence="8">
    <location>
        <begin position="507"/>
        <end position="566"/>
    </location>
</feature>
<dbReference type="Gene3D" id="6.10.140.2220">
    <property type="match status" value="1"/>
</dbReference>
<dbReference type="InterPro" id="IPR000504">
    <property type="entry name" value="RRM_dom"/>
</dbReference>
<name>A0A6P7TCN0_9MOLL</name>
<evidence type="ECO:0000259" key="7">
    <source>
        <dbReference type="PROSITE" id="PS50102"/>
    </source>
</evidence>
<dbReference type="SUPFAM" id="SSF144232">
    <property type="entry name" value="HIT/MYND zinc finger-like"/>
    <property type="match status" value="1"/>
</dbReference>
<dbReference type="PROSITE" id="PS50102">
    <property type="entry name" value="RRM"/>
    <property type="match status" value="1"/>
</dbReference>
<dbReference type="SMART" id="SM00333">
    <property type="entry name" value="TUDOR"/>
    <property type="match status" value="4"/>
</dbReference>
<evidence type="ECO:0000256" key="5">
    <source>
        <dbReference type="PROSITE-ProRule" id="PRU00176"/>
    </source>
</evidence>
<dbReference type="Pfam" id="PF00076">
    <property type="entry name" value="RRM_1"/>
    <property type="match status" value="1"/>
</dbReference>
<dbReference type="InterPro" id="IPR035437">
    <property type="entry name" value="SNase_OB-fold_sf"/>
</dbReference>
<feature type="compositionally biased region" description="Basic residues" evidence="6">
    <location>
        <begin position="375"/>
        <end position="384"/>
    </location>
</feature>
<keyword evidence="10" id="KW-1185">Reference proteome</keyword>
<dbReference type="FunFam" id="2.30.30.140:FF:000018">
    <property type="entry name" value="Serine/threonine-protein kinase 31"/>
    <property type="match status" value="3"/>
</dbReference>
<evidence type="ECO:0000256" key="3">
    <source>
        <dbReference type="ARBA" id="ARBA00022833"/>
    </source>
</evidence>
<evidence type="ECO:0000256" key="2">
    <source>
        <dbReference type="ARBA" id="ARBA00022771"/>
    </source>
</evidence>
<feature type="region of interest" description="Disordered" evidence="6">
    <location>
        <begin position="412"/>
        <end position="439"/>
    </location>
</feature>
<feature type="compositionally biased region" description="Polar residues" evidence="6">
    <location>
        <begin position="344"/>
        <end position="363"/>
    </location>
</feature>
<feature type="region of interest" description="Disordered" evidence="6">
    <location>
        <begin position="143"/>
        <end position="218"/>
    </location>
</feature>
<feature type="domain" description="Tudor" evidence="8">
    <location>
        <begin position="1228"/>
        <end position="1285"/>
    </location>
</feature>
<dbReference type="RefSeq" id="XP_029648814.1">
    <property type="nucleotide sequence ID" value="XM_029792954.2"/>
</dbReference>
<protein>
    <submittedName>
        <fullName evidence="11">Tudor domain-containing protein 1 isoform X1</fullName>
    </submittedName>
</protein>
<dbReference type="InterPro" id="IPR050621">
    <property type="entry name" value="Tudor_domain_containing"/>
</dbReference>
<proteinExistence type="predicted"/>
<dbReference type="GO" id="GO:0008270">
    <property type="term" value="F:zinc ion binding"/>
    <property type="evidence" value="ECO:0007669"/>
    <property type="project" value="UniProtKB-KW"/>
</dbReference>
<dbReference type="Pfam" id="PF00567">
    <property type="entry name" value="TUDOR"/>
    <property type="match status" value="4"/>
</dbReference>
<dbReference type="InterPro" id="IPR035979">
    <property type="entry name" value="RBD_domain_sf"/>
</dbReference>
<feature type="domain" description="RRM" evidence="7">
    <location>
        <begin position="45"/>
        <end position="122"/>
    </location>
</feature>
<evidence type="ECO:0000313" key="10">
    <source>
        <dbReference type="Proteomes" id="UP000515154"/>
    </source>
</evidence>
<evidence type="ECO:0000259" key="8">
    <source>
        <dbReference type="PROSITE" id="PS50304"/>
    </source>
</evidence>
<evidence type="ECO:0000256" key="4">
    <source>
        <dbReference type="PROSITE-ProRule" id="PRU00134"/>
    </source>
</evidence>
<feature type="domain" description="MYND-type" evidence="9">
    <location>
        <begin position="273"/>
        <end position="309"/>
    </location>
</feature>
<reference evidence="11" key="1">
    <citation type="submission" date="2025-08" db="UniProtKB">
        <authorList>
            <consortium name="RefSeq"/>
        </authorList>
    </citation>
    <scope>IDENTIFICATION</scope>
</reference>
<keyword evidence="1" id="KW-0479">Metal-binding</keyword>
<evidence type="ECO:0000259" key="9">
    <source>
        <dbReference type="PROSITE" id="PS50865"/>
    </source>
</evidence>
<feature type="compositionally biased region" description="Acidic residues" evidence="6">
    <location>
        <begin position="149"/>
        <end position="158"/>
    </location>
</feature>
<organism evidence="10 11">
    <name type="scientific">Octopus sinensis</name>
    <name type="common">East Asian common octopus</name>
    <dbReference type="NCBI Taxonomy" id="2607531"/>
    <lineage>
        <taxon>Eukaryota</taxon>
        <taxon>Metazoa</taxon>
        <taxon>Spiralia</taxon>
        <taxon>Lophotrochozoa</taxon>
        <taxon>Mollusca</taxon>
        <taxon>Cephalopoda</taxon>
        <taxon>Coleoidea</taxon>
        <taxon>Octopodiformes</taxon>
        <taxon>Octopoda</taxon>
        <taxon>Incirrata</taxon>
        <taxon>Octopodidae</taxon>
        <taxon>Octopus</taxon>
    </lineage>
</organism>
<gene>
    <name evidence="11" type="primary">LOC115222637</name>
</gene>
<feature type="region of interest" description="Disordered" evidence="6">
    <location>
        <begin position="1048"/>
        <end position="1135"/>
    </location>
</feature>
<dbReference type="Gene3D" id="2.40.50.90">
    <property type="match status" value="1"/>
</dbReference>
<feature type="domain" description="Tudor" evidence="8">
    <location>
        <begin position="920"/>
        <end position="979"/>
    </location>
</feature>
<accession>A0A6P7TCN0</accession>
<feature type="region of interest" description="Disordered" evidence="6">
    <location>
        <begin position="1335"/>
        <end position="1356"/>
    </location>
</feature>
<dbReference type="InterPro" id="IPR002893">
    <property type="entry name" value="Znf_MYND"/>
</dbReference>
<dbReference type="PROSITE" id="PS50304">
    <property type="entry name" value="TUDOR"/>
    <property type="match status" value="3"/>
</dbReference>
<feature type="compositionally biased region" description="Basic and acidic residues" evidence="6">
    <location>
        <begin position="385"/>
        <end position="394"/>
    </location>
</feature>
<feature type="region of interest" description="Disordered" evidence="6">
    <location>
        <begin position="233"/>
        <end position="260"/>
    </location>
</feature>
<dbReference type="PANTHER" id="PTHR22948:SF29">
    <property type="entry name" value="FI02030P-RELATED"/>
    <property type="match status" value="1"/>
</dbReference>
<sequence>MSNRASFDVNDWNPLKEAYNNTEFNSYDCGPGKYLTMGERKPEFVDIFVRNMPRKFTEDGLRALFSKAGYVHRVKICPGKNGKPPYGFVTYAQLNEAEVAISKFNNLKIAGDEPLNVKLSFKDEKRINQQKLQESAFFKNVHSRIDSSNESDSEDNYSDSETRPRYSRSEKSNDKYAQHSISSAYSSHEKQCFSKNNSSKKIQKTYSQQREKNVRNYGNLEVSNDMWKYKDSDEESTKFKSPPKKNFSKSPAKSLNNSQGSDGFGILQLKNKCVNCGSEATKRCSNCKVPYCSIRCQTKDWTNGHEKRCFSFSNMSLQELADRFDVDLNLNTSGNKSKFKDNQSRQNNHQTRHNSSLPSQKVSGFTPKSDAVKPKPSKSPRKSFSKRESDVENAFSDHEAADKWLGSVLSHTKPARSNSKHEHTVAGNDDFEESYIGSTVSNGESNELETVELPCRGTCQVLVTYINELNIFVQLSTEKNQNIQKEILCKLYESCKDEDSPLWNKKSLRVGQLYACVFSEDGVWYRAMLLEILKSNRVKVKYVDFGNCEITTIDKLRVLPPELKQVPQQAVCCVLSLPLEATSKNSTKLAAFIGKHILQDSQYQLKVVKDSTPPEVFIYDADGNKINKKIVSSLDLNTTALPSETTKTSSVNTPQIVKSSPVMACDVPLVSENLKYGSKHKLRVIDVKSPEDFLVQFADEPSRAFCQFTKMLSNYAESCHPASEIPFKGQLVLIKLETQEWARAEVLDINNDSLLVSLIDFGAEKMLHLEHCRSAMPFCLDYPCLCIPSKLESVNFFGRNDDSFKMRQKFNQILKSLTKSEDFSKECILGLYMGCGKKCQWNLYDCNGEASVMDLLTSPLKVMASELKGCEVSIGEVLDGLAVEILNDSFYIIVVSEKQISFLEEFNTYLEKKDDHKGYTPCLNEMVAAKFSQDNQWYRGQIISTTADGRYKVFFVDYGNSEYVDKLQLQPFPVHFTPYPKQALHCYLPGVCGIKDNEKFSQLICNNVCKYKIEGCSKNVYEVVVYTSDGSCVNDCFEESLEKNAPNDYFPRSQSLNSTATSKSNSVKSASSLSISPFRSRSQSPQSIEGQPVDASSPAQMTYPPSCRRHHRDSAEHDFENQFSSEKTLPDDRQTKESIMLSLSTKTSKQEVCQEDMLRANRVKYFAKSMGCLQLKVNTQYELLCKWVVDTDCFYCQILDEVAMEALTDMTEQLNKMCEASHLNPVIQPEIGEVVCCKYSDGKWYRAKVMAASKAEFSVFYVDFGCSSRVTQDEIMPLTDELAEIPILAARCSLAGESKEKWTKEKLLQLREQPINVEVVGETLNSYSIVLEEDFEDEDERATNSTSPSNESVSAKELILQQIEELKKKLESMD</sequence>
<feature type="compositionally biased region" description="Low complexity" evidence="6">
    <location>
        <begin position="1057"/>
        <end position="1088"/>
    </location>
</feature>
<dbReference type="SMART" id="SM00360">
    <property type="entry name" value="RRM"/>
    <property type="match status" value="1"/>
</dbReference>
<dbReference type="CDD" id="cd00590">
    <property type="entry name" value="RRM_SF"/>
    <property type="match status" value="1"/>
</dbReference>
<dbReference type="GO" id="GO:0003723">
    <property type="term" value="F:RNA binding"/>
    <property type="evidence" value="ECO:0007669"/>
    <property type="project" value="UniProtKB-UniRule"/>
</dbReference>
<keyword evidence="5" id="KW-0694">RNA-binding</keyword>
<dbReference type="PROSITE" id="PS50865">
    <property type="entry name" value="ZF_MYND_2"/>
    <property type="match status" value="1"/>
</dbReference>
<dbReference type="KEGG" id="osn:115222637"/>
<dbReference type="InterPro" id="IPR012677">
    <property type="entry name" value="Nucleotide-bd_a/b_plait_sf"/>
</dbReference>
<feature type="compositionally biased region" description="Polar residues" evidence="6">
    <location>
        <begin position="193"/>
        <end position="208"/>
    </location>
</feature>
<dbReference type="Proteomes" id="UP000515154">
    <property type="component" value="Linkage group LG2"/>
</dbReference>
<feature type="region of interest" description="Disordered" evidence="6">
    <location>
        <begin position="334"/>
        <end position="394"/>
    </location>
</feature>
<dbReference type="PANTHER" id="PTHR22948">
    <property type="entry name" value="TUDOR DOMAIN CONTAINING PROTEIN"/>
    <property type="match status" value="1"/>
</dbReference>
<dbReference type="InterPro" id="IPR002999">
    <property type="entry name" value="Tudor"/>
</dbReference>
<dbReference type="SUPFAM" id="SSF54928">
    <property type="entry name" value="RNA-binding domain, RBD"/>
    <property type="match status" value="1"/>
</dbReference>
<keyword evidence="3" id="KW-0862">Zinc</keyword>
<dbReference type="SUPFAM" id="SSF63748">
    <property type="entry name" value="Tudor/PWWP/MBT"/>
    <property type="match status" value="4"/>
</dbReference>
<feature type="compositionally biased region" description="Basic and acidic residues" evidence="6">
    <location>
        <begin position="160"/>
        <end position="177"/>
    </location>
</feature>
<dbReference type="Gene3D" id="3.30.70.330">
    <property type="match status" value="1"/>
</dbReference>
<dbReference type="Gene3D" id="2.30.30.140">
    <property type="match status" value="4"/>
</dbReference>
<evidence type="ECO:0000256" key="1">
    <source>
        <dbReference type="ARBA" id="ARBA00022723"/>
    </source>
</evidence>
<keyword evidence="2 4" id="KW-0863">Zinc-finger</keyword>
<dbReference type="Pfam" id="PF01753">
    <property type="entry name" value="zf-MYND"/>
    <property type="match status" value="1"/>
</dbReference>
<feature type="compositionally biased region" description="Polar residues" evidence="6">
    <location>
        <begin position="1343"/>
        <end position="1353"/>
    </location>
</feature>